<dbReference type="Proteomes" id="UP000616346">
    <property type="component" value="Unassembled WGS sequence"/>
</dbReference>
<dbReference type="InterPro" id="IPR041679">
    <property type="entry name" value="DNA2/NAM7-like_C"/>
</dbReference>
<dbReference type="InterPro" id="IPR045055">
    <property type="entry name" value="DNA2/NAM7-like"/>
</dbReference>
<protein>
    <submittedName>
        <fullName evidence="3">AAA family ATPase</fullName>
    </submittedName>
</protein>
<dbReference type="EMBL" id="JACSPQ010000001">
    <property type="protein sequence ID" value="MBD8000791.1"/>
    <property type="molecule type" value="Genomic_DNA"/>
</dbReference>
<dbReference type="InterPro" id="IPR027417">
    <property type="entry name" value="P-loop_NTPase"/>
</dbReference>
<dbReference type="InterPro" id="IPR047187">
    <property type="entry name" value="SF1_C_Upf1"/>
</dbReference>
<evidence type="ECO:0000259" key="1">
    <source>
        <dbReference type="Pfam" id="PF13086"/>
    </source>
</evidence>
<evidence type="ECO:0000259" key="2">
    <source>
        <dbReference type="Pfam" id="PF13087"/>
    </source>
</evidence>
<evidence type="ECO:0000313" key="4">
    <source>
        <dbReference type="Proteomes" id="UP000616346"/>
    </source>
</evidence>
<keyword evidence="4" id="KW-1185">Reference proteome</keyword>
<dbReference type="Pfam" id="PF13086">
    <property type="entry name" value="AAA_11"/>
    <property type="match status" value="2"/>
</dbReference>
<organism evidence="3 4">
    <name type="scientific">Phocaeicola faecium</name>
    <dbReference type="NCBI Taxonomy" id="2762213"/>
    <lineage>
        <taxon>Bacteria</taxon>
        <taxon>Pseudomonadati</taxon>
        <taxon>Bacteroidota</taxon>
        <taxon>Bacteroidia</taxon>
        <taxon>Bacteroidales</taxon>
        <taxon>Bacteroidaceae</taxon>
        <taxon>Phocaeicola</taxon>
    </lineage>
</organism>
<accession>A0ABR8V818</accession>
<dbReference type="InterPro" id="IPR011604">
    <property type="entry name" value="PDDEXK-like_dom_sf"/>
</dbReference>
<feature type="domain" description="DNA2/NAM7 helicase-like C-terminal" evidence="2">
    <location>
        <begin position="891"/>
        <end position="1104"/>
    </location>
</feature>
<dbReference type="InterPro" id="IPR041677">
    <property type="entry name" value="DNA2/NAM7_AAA_11"/>
</dbReference>
<feature type="domain" description="DNA2/NAM7 helicase helicase" evidence="1">
    <location>
        <begin position="796"/>
        <end position="868"/>
    </location>
</feature>
<comment type="caution">
    <text evidence="3">The sequence shown here is derived from an EMBL/GenBank/DDBJ whole genome shotgun (WGS) entry which is preliminary data.</text>
</comment>
<gene>
    <name evidence="3" type="ORF">H9626_00930</name>
</gene>
<reference evidence="3 4" key="1">
    <citation type="submission" date="2020-08" db="EMBL/GenBank/DDBJ databases">
        <title>A Genomic Blueprint of the Chicken Gut Microbiome.</title>
        <authorList>
            <person name="Gilroy R."/>
            <person name="Ravi A."/>
            <person name="Getino M."/>
            <person name="Pursley I."/>
            <person name="Horton D.L."/>
            <person name="Alikhan N.-F."/>
            <person name="Baker D."/>
            <person name="Gharbi K."/>
            <person name="Hall N."/>
            <person name="Watson M."/>
            <person name="Adriaenssens E.M."/>
            <person name="Foster-Nyarko E."/>
            <person name="Jarju S."/>
            <person name="Secka A."/>
            <person name="Antonio M."/>
            <person name="Oren A."/>
            <person name="Chaudhuri R."/>
            <person name="La Ragione R.M."/>
            <person name="Hildebrand F."/>
            <person name="Pallen M.J."/>
        </authorList>
    </citation>
    <scope>NUCLEOTIDE SEQUENCE [LARGE SCALE GENOMIC DNA]</scope>
    <source>
        <strain evidence="3 4">Sa1YUN3</strain>
    </source>
</reference>
<evidence type="ECO:0000313" key="3">
    <source>
        <dbReference type="EMBL" id="MBD8000791.1"/>
    </source>
</evidence>
<dbReference type="PANTHER" id="PTHR10887">
    <property type="entry name" value="DNA2/NAM7 HELICASE FAMILY"/>
    <property type="match status" value="1"/>
</dbReference>
<sequence length="1421" mass="163260">MSVPETSRIALQSFDWFKRIESIHSHPPASLENLQDKYIKLYKVLEQACYELTAETTLAFANLFSRLDYICKAKKMTPSDRYAIQTMRRNCKAALQGNYQADLSEYRYDLRAIAQFVSASFDTPIPSSLLAEIPASNRPYRESRQTHLPYLRASVTSWDDTHIFAATDDDESPFIIINYAKGGYNGDLLYLKDILTENMPINLLDVRIDDERQYIPGLVIVHPDYLIDISSLAVCFREYGRHPLNYFINKLKPRANTAPILLGNLASQFLDDYINEREDAPVSYPNTVKKFFASSALEFCTCQLPDNFHAQAQTQMSNIRSFVHEVFPRNIRTFNKHNILLEASFICERLGLQGRTDMLQKDFNVLVEQKSGKRDEYNHHSHKEDHFVQMMLYQGVLMYNFGCNPENIQTFLLYSKYSDGLMMEHFAKNLFRESICLRNRIVANEMAFAEGSIESVIKNIDTETLNEFHSGGRLWNDFQKPELQKIINTLKGGTELERAYFQRFFTFISKESVLSKTGGRNDPANGFAGTWHIPLHEKIEAGNILLGLTILDKRKSSPDKGYDLIELNIPQQGEDFLPNFRTGDIVIFYAYDGEPDVRQQILLKGSIVEIQPDRLTLLLRNGQQNKDIIGANGETFAVEHDTSDVSTSGSIRGLYAFLNAQQERKALLLCQRAPSRTPERRLNGSYGRFDELILKEKQADDYFLLVGPPGTGKTSCALRYMVEEALTDPAVSILLLSYTNRAVDEICSMLVDSGIALQTPFIRIGHEFSCDKRYLPYLLKNSLKDCPKLTDIRRKINQTRIFVGTTTALNSRSYLFNLKRFELAIIDEASQILEPDLIGILAARHEQTNAIGKFILVGDYKQLPAVALQQAEEASVTDPLLQSIGLDDCRNSLFERLYKQSGEAFRSVLRKQGRMHPAISEFPNNAFYYNERLEPVPLPHQEEIYPYPDTHTPHDDIDHLLLTRRMVFIPAEAPDDTVLSDKTNLNEARIVSVLLQRIYRLTEKYFDAHKTVGVIVPYRNQIAMIRKEVARLGIPALNDISIDTVERYQGSQRDVIIYSFTVRNLSQLNFLTANSFQEGRFTIDRKLNVAITRARKQLLLTGNPNILGANLTFYKLMEYIRLNNGYVESTTSDFCRASFTLPEYAEGWYTQSEVYPVPEHFQRTFRETVPPPAPESRASQLEAIAYGRSDFRTAGGEDTAAYVHLYNYYYICKQYAAARSLYEVFGNRLRELLRNTSGHIVFCDFAYESGASGLAFADVCRNLPHTELTYLGVCPEKCLQETADTFFRTDEYRRTKTFFYAHPDEVPSGLWPNHAARSELIVLNFSNLFDRISIGEACSLAQWVNHLVKAYPYNRYVTFYRDDSGQRANPHAYMAFCNRLTREMKPLNEQMPYCERFYYKKNNPQTPDFEEFLYEIRTYHE</sequence>
<dbReference type="PANTHER" id="PTHR10887:SF495">
    <property type="entry name" value="HELICASE SENATAXIN ISOFORM X1-RELATED"/>
    <property type="match status" value="1"/>
</dbReference>
<name>A0ABR8V818_9BACT</name>
<dbReference type="SUPFAM" id="SSF52540">
    <property type="entry name" value="P-loop containing nucleoside triphosphate hydrolases"/>
    <property type="match status" value="1"/>
</dbReference>
<dbReference type="Gene3D" id="3.90.320.10">
    <property type="match status" value="1"/>
</dbReference>
<dbReference type="CDD" id="cd18808">
    <property type="entry name" value="SF1_C_Upf1"/>
    <property type="match status" value="1"/>
</dbReference>
<feature type="domain" description="DNA2/NAM7 helicase helicase" evidence="1">
    <location>
        <begin position="698"/>
        <end position="785"/>
    </location>
</feature>
<dbReference type="Gene3D" id="3.40.50.300">
    <property type="entry name" value="P-loop containing nucleotide triphosphate hydrolases"/>
    <property type="match status" value="2"/>
</dbReference>
<proteinExistence type="predicted"/>
<dbReference type="Pfam" id="PF13087">
    <property type="entry name" value="AAA_12"/>
    <property type="match status" value="1"/>
</dbReference>